<evidence type="ECO:0000313" key="8">
    <source>
        <dbReference type="Proteomes" id="UP000274504"/>
    </source>
</evidence>
<feature type="domain" description="Timeless N-terminal" evidence="6">
    <location>
        <begin position="26"/>
        <end position="285"/>
    </location>
</feature>
<reference evidence="7 8" key="2">
    <citation type="submission" date="2018-11" db="EMBL/GenBank/DDBJ databases">
        <authorList>
            <consortium name="Pathogen Informatics"/>
        </authorList>
    </citation>
    <scope>NUCLEOTIDE SEQUENCE [LARGE SCALE GENOMIC DNA]</scope>
</reference>
<keyword evidence="4" id="KW-0175">Coiled coil</keyword>
<comment type="subcellular location">
    <subcellularLocation>
        <location evidence="1">Nucleus</location>
    </subcellularLocation>
</comment>
<dbReference type="GO" id="GO:0000076">
    <property type="term" value="P:DNA replication checkpoint signaling"/>
    <property type="evidence" value="ECO:0007669"/>
    <property type="project" value="TreeGrafter"/>
</dbReference>
<evidence type="ECO:0000256" key="2">
    <source>
        <dbReference type="ARBA" id="ARBA00023242"/>
    </source>
</evidence>
<dbReference type="WBParaSite" id="HDID_0000352701-mRNA-1">
    <property type="protein sequence ID" value="HDID_0000352701-mRNA-1"/>
    <property type="gene ID" value="HDID_0000352701"/>
</dbReference>
<evidence type="ECO:0000259" key="6">
    <source>
        <dbReference type="Pfam" id="PF04821"/>
    </source>
</evidence>
<dbReference type="EMBL" id="UYSG01001091">
    <property type="protein sequence ID" value="VDL34380.1"/>
    <property type="molecule type" value="Genomic_DNA"/>
</dbReference>
<dbReference type="OrthoDB" id="310853at2759"/>
<dbReference type="STRING" id="6216.A0A0R3SFC0"/>
<dbReference type="GO" id="GO:0006281">
    <property type="term" value="P:DNA repair"/>
    <property type="evidence" value="ECO:0007669"/>
    <property type="project" value="TreeGrafter"/>
</dbReference>
<keyword evidence="3" id="KW-0131">Cell cycle</keyword>
<dbReference type="GO" id="GO:0003677">
    <property type="term" value="F:DNA binding"/>
    <property type="evidence" value="ECO:0007669"/>
    <property type="project" value="TreeGrafter"/>
</dbReference>
<dbReference type="GO" id="GO:0043111">
    <property type="term" value="P:replication fork arrest"/>
    <property type="evidence" value="ECO:0007669"/>
    <property type="project" value="TreeGrafter"/>
</dbReference>
<gene>
    <name evidence="7" type="ORF">HDID_LOCUS3525</name>
</gene>
<organism evidence="9">
    <name type="scientific">Hymenolepis diminuta</name>
    <name type="common">Rat tapeworm</name>
    <dbReference type="NCBI Taxonomy" id="6216"/>
    <lineage>
        <taxon>Eukaryota</taxon>
        <taxon>Metazoa</taxon>
        <taxon>Spiralia</taxon>
        <taxon>Lophotrochozoa</taxon>
        <taxon>Platyhelminthes</taxon>
        <taxon>Cestoda</taxon>
        <taxon>Eucestoda</taxon>
        <taxon>Cyclophyllidea</taxon>
        <taxon>Hymenolepididae</taxon>
        <taxon>Hymenolepis</taxon>
    </lineage>
</organism>
<evidence type="ECO:0000256" key="3">
    <source>
        <dbReference type="ARBA" id="ARBA00023306"/>
    </source>
</evidence>
<evidence type="ECO:0000256" key="4">
    <source>
        <dbReference type="SAM" id="Coils"/>
    </source>
</evidence>
<dbReference type="Pfam" id="PF26019">
    <property type="entry name" value="HTH_TIMELESS"/>
    <property type="match status" value="1"/>
</dbReference>
<evidence type="ECO:0000313" key="9">
    <source>
        <dbReference type="WBParaSite" id="HDID_0000352701-mRNA-1"/>
    </source>
</evidence>
<dbReference type="Pfam" id="PF04821">
    <property type="entry name" value="TIMELESS"/>
    <property type="match status" value="1"/>
</dbReference>
<sequence>MAVQIDQKYTDLQACCACLGFVDENVYKVDADAPASIRSILRYLRYESSSCDIRRELGSMKILVSDLIPLLKVSKSDPVLFDLAVRLMVSLTQPAVVCFRNEIPTDRDLYAAFLKVDSILKSYKQAFADEDLFRVLAERVEYVFNKDWDERSDDDRLMIERILILIRNVLHISPDRSTEHRTDEDVSIHDQLLWTIHLSGWDDILLFLANAQDERGVFAFHILEIVSLMLREQTPEQLASAGKKAKIDDPHSQILERFHLREQEQKRAALTEFNMRHNRFGGTFELLGTQSISSRPLIYHHDVTAPLRRNHLGSGKNQKSISAIGQVDLNLGKQIRRKAVNRKPLIEREHHRRSILSVQLFLQKFCWEFLQNCYNLLMASARSAIMRQSTQANDETYYLWAMRFFMAFCRLYKFRPQYLSESLNVNVFNWVYTLSMGYREALLTDKRGGARNQNALQCSRRLALALSAYRQFLLCLQEMLRDSSKKVEPNTEEDELETLEAKERRLKNQKKVAESLMSNIFYVAEYQDLFVYLLREYNESLQSKEYLVDLVEGTHLFISLLIVQSKNATTFIVSRRRKHRQRSEKRRLERAAHKEKRKEMLAARKRLLDRANETPEERAARLTRVWTTLSTNLLSALSGNLELPLSEDLPKLFDPTVIMEDGGESVVIQLRNAIRLVHSALQENQAARALALARKMWEIWPEAAPSNEGENEGEDDYEEGEDLAREKMRAVQSGLEPSKVAEYTALRKIFVLDLAESALHEETTWIEEDEENLIRRELVDSEDDEESALDIVEKEVAFDINSFLLRFTHPHIIRSLSLLLANYTLNPPSTNNHLVQLLHKIVVKQNLPGVLFQLRIFQVFQSIIQDPIVGKLDEFKELLRFIKYILRKFFTAFERSRTVVVEALFYKNTREAAEAYSGYGTYESVPKTSNWSPELDKELDQLFEAYRYDPVPKGEDLIDVLKRNLSDLEKTRRQIIMRLIYLGKVASAKDLKMMTIHVGDESGVIRRSRSRRPGWTEEESNHLKQLFQEYEGSECKFFILLSPNSFIPLDRFEDVLTELKFEYERKLREYEQLENHERNDAAPTLILRNRQEVRKKLYELGLVENARDFGKIKRNRTSKKSAPEFDELEGGIFKAKTTKGRKSGRRKRRRDSDDEELVYVMSDSEVRLKILKLRICLHKIFT</sequence>
<feature type="compositionally biased region" description="Basic residues" evidence="5">
    <location>
        <begin position="574"/>
        <end position="585"/>
    </location>
</feature>
<feature type="compositionally biased region" description="Basic and acidic residues" evidence="5">
    <location>
        <begin position="586"/>
        <end position="595"/>
    </location>
</feature>
<protein>
    <submittedName>
        <fullName evidence="9">TIMELESS domain-containing protein</fullName>
    </submittedName>
</protein>
<accession>A0A0R3SFC0</accession>
<dbReference type="InterPro" id="IPR044998">
    <property type="entry name" value="Timeless"/>
</dbReference>
<name>A0A0R3SFC0_HYMDI</name>
<dbReference type="AlphaFoldDB" id="A0A0R3SFC0"/>
<proteinExistence type="predicted"/>
<feature type="region of interest" description="Disordered" evidence="5">
    <location>
        <begin position="574"/>
        <end position="595"/>
    </location>
</feature>
<keyword evidence="2" id="KW-0539">Nucleus</keyword>
<dbReference type="PANTHER" id="PTHR22940">
    <property type="entry name" value="TIMEOUT/TIMELESS-2"/>
    <property type="match status" value="1"/>
</dbReference>
<evidence type="ECO:0000256" key="1">
    <source>
        <dbReference type="ARBA" id="ARBA00004123"/>
    </source>
</evidence>
<evidence type="ECO:0000256" key="5">
    <source>
        <dbReference type="SAM" id="MobiDB-lite"/>
    </source>
</evidence>
<feature type="coiled-coil region" evidence="4">
    <location>
        <begin position="1049"/>
        <end position="1076"/>
    </location>
</feature>
<reference evidence="9" key="1">
    <citation type="submission" date="2017-02" db="UniProtKB">
        <authorList>
            <consortium name="WormBaseParasite"/>
        </authorList>
    </citation>
    <scope>IDENTIFICATION</scope>
</reference>
<dbReference type="InterPro" id="IPR006906">
    <property type="entry name" value="Timeless_N"/>
</dbReference>
<dbReference type="Proteomes" id="UP000274504">
    <property type="component" value="Unassembled WGS sequence"/>
</dbReference>
<dbReference type="GO" id="GO:0031298">
    <property type="term" value="C:replication fork protection complex"/>
    <property type="evidence" value="ECO:0007669"/>
    <property type="project" value="TreeGrafter"/>
</dbReference>
<dbReference type="PANTHER" id="PTHR22940:SF4">
    <property type="entry name" value="PROTEIN TIMELESS HOMOLOG"/>
    <property type="match status" value="1"/>
</dbReference>
<evidence type="ECO:0000313" key="7">
    <source>
        <dbReference type="EMBL" id="VDL34380.1"/>
    </source>
</evidence>